<gene>
    <name evidence="1" type="ORF">ERUC_LOCUS44014</name>
</gene>
<accession>A0ABC8M8W2</accession>
<protein>
    <submittedName>
        <fullName evidence="1">Uncharacterized protein</fullName>
    </submittedName>
</protein>
<comment type="caution">
    <text evidence="1">The sequence shown here is derived from an EMBL/GenBank/DDBJ whole genome shotgun (WGS) entry which is preliminary data.</text>
</comment>
<dbReference type="PANTHER" id="PTHR28066">
    <property type="entry name" value="37S RIBOSOMAL PROTEIN MRP10, MITOCHONDRIAL"/>
    <property type="match status" value="1"/>
</dbReference>
<evidence type="ECO:0000313" key="1">
    <source>
        <dbReference type="EMBL" id="CAH8391531.1"/>
    </source>
</evidence>
<proteinExistence type="predicted"/>
<sequence length="71" mass="7917">MGKKAGNLYINPKKLDSIAKPRMKEMISFLNCMALNKCKDDNCEACDKKDLLIKSTTQITTMLCGGKSHHV</sequence>
<dbReference type="PANTHER" id="PTHR28066:SF1">
    <property type="entry name" value="SMALL RIBOSOMAL SUBUNIT PROTEIN MS37"/>
    <property type="match status" value="1"/>
</dbReference>
<reference evidence="1 2" key="1">
    <citation type="submission" date="2022-03" db="EMBL/GenBank/DDBJ databases">
        <authorList>
            <person name="Macdonald S."/>
            <person name="Ahmed S."/>
            <person name="Newling K."/>
        </authorList>
    </citation>
    <scope>NUCLEOTIDE SEQUENCE [LARGE SCALE GENOMIC DNA]</scope>
</reference>
<organism evidence="1 2">
    <name type="scientific">Eruca vesicaria subsp. sativa</name>
    <name type="common">Garden rocket</name>
    <name type="synonym">Eruca sativa</name>
    <dbReference type="NCBI Taxonomy" id="29727"/>
    <lineage>
        <taxon>Eukaryota</taxon>
        <taxon>Viridiplantae</taxon>
        <taxon>Streptophyta</taxon>
        <taxon>Embryophyta</taxon>
        <taxon>Tracheophyta</taxon>
        <taxon>Spermatophyta</taxon>
        <taxon>Magnoliopsida</taxon>
        <taxon>eudicotyledons</taxon>
        <taxon>Gunneridae</taxon>
        <taxon>Pentapetalae</taxon>
        <taxon>rosids</taxon>
        <taxon>malvids</taxon>
        <taxon>Brassicales</taxon>
        <taxon>Brassicaceae</taxon>
        <taxon>Brassiceae</taxon>
        <taxon>Eruca</taxon>
    </lineage>
</organism>
<dbReference type="EMBL" id="CAKOAT010952931">
    <property type="protein sequence ID" value="CAH8391531.1"/>
    <property type="molecule type" value="Genomic_DNA"/>
</dbReference>
<dbReference type="Proteomes" id="UP001642260">
    <property type="component" value="Unassembled WGS sequence"/>
</dbReference>
<name>A0ABC8M8W2_ERUVS</name>
<evidence type="ECO:0000313" key="2">
    <source>
        <dbReference type="Proteomes" id="UP001642260"/>
    </source>
</evidence>
<keyword evidence="2" id="KW-1185">Reference proteome</keyword>
<dbReference type="AlphaFoldDB" id="A0ABC8M8W2"/>
<dbReference type="InterPro" id="IPR017264">
    <property type="entry name" value="Ribosomal_mS37_fun"/>
</dbReference>